<accession>A0A2U3AF84</accession>
<dbReference type="Proteomes" id="UP000254330">
    <property type="component" value="Unassembled WGS sequence"/>
</dbReference>
<dbReference type="EMBL" id="UGNP01000001">
    <property type="protein sequence ID" value="STX09861.1"/>
    <property type="molecule type" value="Genomic_DNA"/>
</dbReference>
<evidence type="ECO:0000256" key="1">
    <source>
        <dbReference type="SAM" id="Phobius"/>
    </source>
</evidence>
<reference evidence="3 5" key="2">
    <citation type="submission" date="2019-03" db="EMBL/GenBank/DDBJ databases">
        <title>Genomic Encyclopedia of Type Strains, Phase IV (KMG-IV): sequencing the most valuable type-strain genomes for metagenomic binning, comparative biology and taxonomic classification.</title>
        <authorList>
            <person name="Goeker M."/>
        </authorList>
    </citation>
    <scope>NUCLEOTIDE SEQUENCE [LARGE SCALE GENOMIC DNA]</scope>
    <source>
        <strain evidence="3 5">DSM 20580</strain>
    </source>
</reference>
<dbReference type="RefSeq" id="WP_109348930.1">
    <property type="nucleotide sequence ID" value="NZ_BJUE01000003.1"/>
</dbReference>
<reference evidence="2 4" key="1">
    <citation type="submission" date="2018-06" db="EMBL/GenBank/DDBJ databases">
        <authorList>
            <consortium name="Pathogen Informatics"/>
            <person name="Doyle S."/>
        </authorList>
    </citation>
    <scope>NUCLEOTIDE SEQUENCE [LARGE SCALE GENOMIC DNA]</scope>
    <source>
        <strain evidence="2 4">NCTC10597</strain>
    </source>
</reference>
<keyword evidence="1" id="KW-0472">Membrane</keyword>
<gene>
    <name evidence="3" type="ORF">DFR61_10649</name>
    <name evidence="2" type="ORF">NCTC10597_01563</name>
</gene>
<name>A0A2U3AF84_9BACL</name>
<comment type="caution">
    <text evidence="2">The sequence shown here is derived from an EMBL/GenBank/DDBJ whole genome shotgun (WGS) entry which is preliminary data.</text>
</comment>
<evidence type="ECO:0000313" key="3">
    <source>
        <dbReference type="EMBL" id="TDR41356.1"/>
    </source>
</evidence>
<evidence type="ECO:0000313" key="5">
    <source>
        <dbReference type="Proteomes" id="UP000294641"/>
    </source>
</evidence>
<dbReference type="OrthoDB" id="2456438at2"/>
<proteinExistence type="predicted"/>
<dbReference type="Proteomes" id="UP000294641">
    <property type="component" value="Unassembled WGS sequence"/>
</dbReference>
<keyword evidence="1" id="KW-1133">Transmembrane helix</keyword>
<dbReference type="AlphaFoldDB" id="A0A2U3AF84"/>
<evidence type="ECO:0000313" key="2">
    <source>
        <dbReference type="EMBL" id="STX09861.1"/>
    </source>
</evidence>
<sequence length="160" mass="18432">MFLIKKFIPIAVIVVLVASVAYIIFSGNKEKVMEVPKASNFISLEIQTIENNKEVKKERVTIKDQAKMQKVLDAIDGQNTKQITIGDTEKEMKGVKSYFFYFENKKERDLKKPFPYAFFITEKGAVYYTHKGVDEMSTPQRILKDSPEILKELKDITAIK</sequence>
<keyword evidence="1" id="KW-0812">Transmembrane</keyword>
<protein>
    <submittedName>
        <fullName evidence="2">Uncharacterized protein</fullName>
    </submittedName>
</protein>
<keyword evidence="5" id="KW-1185">Reference proteome</keyword>
<feature type="transmembrane region" description="Helical" evidence="1">
    <location>
        <begin position="7"/>
        <end position="25"/>
    </location>
</feature>
<dbReference type="EMBL" id="SNZG01000006">
    <property type="protein sequence ID" value="TDR41356.1"/>
    <property type="molecule type" value="Genomic_DNA"/>
</dbReference>
<evidence type="ECO:0000313" key="4">
    <source>
        <dbReference type="Proteomes" id="UP000254330"/>
    </source>
</evidence>
<organism evidence="2 4">
    <name type="scientific">Kurthia zopfii</name>
    <dbReference type="NCBI Taxonomy" id="1650"/>
    <lineage>
        <taxon>Bacteria</taxon>
        <taxon>Bacillati</taxon>
        <taxon>Bacillota</taxon>
        <taxon>Bacilli</taxon>
        <taxon>Bacillales</taxon>
        <taxon>Caryophanaceae</taxon>
        <taxon>Kurthia</taxon>
    </lineage>
</organism>